<sequence length="353" mass="39162">MADSDENEKTEEPTQKKLDEAIKRGDVVKSQEVSAFFVLGAATIMIAFMASPMSRNLAKPLAAFIDHVHEISLDRRGLAEVYLDLGRAILAAIGLPAVAFLIAGIVGNAIQHRLLWTAEPLTPKLSKVSPLAGLKRIFSVEGLVNFVKGIIKLIVVGVAMWWAIRPELKRLDTIVAADTLGLLAITQTIAIKLMIAVMIVMGFVAGADYLFQRHRWMQRQRMSRQEIKEEFKQTEGNPEIKAKIRQLRQSRARKRMMAAVPSATVVVTNPTHYAVALKYEKGMQAPICVAKGVDLIALKIREIAEANKVPVVENPPLARALYATVDMDKQIPEDHYKAVAEVIGFVMRLRGRR</sequence>
<evidence type="ECO:0000256" key="1">
    <source>
        <dbReference type="ARBA" id="ARBA00004651"/>
    </source>
</evidence>
<evidence type="ECO:0000256" key="4">
    <source>
        <dbReference type="ARBA" id="ARBA00022448"/>
    </source>
</evidence>
<evidence type="ECO:0000256" key="9">
    <source>
        <dbReference type="ARBA" id="ARBA00022989"/>
    </source>
</evidence>
<keyword evidence="5 13" id="KW-1003">Cell membrane</keyword>
<keyword evidence="7 13" id="KW-1005">Bacterial flagellum biogenesis</keyword>
<evidence type="ECO:0000256" key="2">
    <source>
        <dbReference type="ARBA" id="ARBA00010690"/>
    </source>
</evidence>
<evidence type="ECO:0000256" key="10">
    <source>
        <dbReference type="ARBA" id="ARBA00023136"/>
    </source>
</evidence>
<feature type="transmembrane region" description="Helical" evidence="13">
    <location>
        <begin position="33"/>
        <end position="51"/>
    </location>
</feature>
<dbReference type="AlphaFoldDB" id="A0AAU7XEA3"/>
<dbReference type="NCBIfam" id="TIGR00328">
    <property type="entry name" value="flhB"/>
    <property type="match status" value="1"/>
</dbReference>
<evidence type="ECO:0000256" key="11">
    <source>
        <dbReference type="ARBA" id="ARBA00023225"/>
    </source>
</evidence>
<feature type="transmembrane region" description="Helical" evidence="13">
    <location>
        <begin position="143"/>
        <end position="164"/>
    </location>
</feature>
<dbReference type="EMBL" id="CP158568">
    <property type="protein sequence ID" value="XBY45401.1"/>
    <property type="molecule type" value="Genomic_DNA"/>
</dbReference>
<keyword evidence="4 13" id="KW-0813">Transport</keyword>
<dbReference type="Gene3D" id="3.40.1690.10">
    <property type="entry name" value="secretion proteins EscU"/>
    <property type="match status" value="1"/>
</dbReference>
<dbReference type="PRINTS" id="PR00950">
    <property type="entry name" value="TYPE3IMSPROT"/>
</dbReference>
<dbReference type="RefSeq" id="WP_407050494.1">
    <property type="nucleotide sequence ID" value="NZ_CP158568.1"/>
</dbReference>
<evidence type="ECO:0000256" key="3">
    <source>
        <dbReference type="ARBA" id="ARBA00021622"/>
    </source>
</evidence>
<comment type="subcellular location">
    <subcellularLocation>
        <location evidence="1">Cell membrane</location>
        <topology evidence="1">Multi-pass membrane protein</topology>
    </subcellularLocation>
</comment>
<keyword evidence="10 13" id="KW-0472">Membrane</keyword>
<dbReference type="GO" id="GO:0044780">
    <property type="term" value="P:bacterial-type flagellum assembly"/>
    <property type="evidence" value="ECO:0007669"/>
    <property type="project" value="InterPro"/>
</dbReference>
<evidence type="ECO:0000256" key="8">
    <source>
        <dbReference type="ARBA" id="ARBA00022927"/>
    </source>
</evidence>
<keyword evidence="11 13" id="KW-1006">Bacterial flagellum protein export</keyword>
<proteinExistence type="inferred from homology"/>
<evidence type="ECO:0000313" key="14">
    <source>
        <dbReference type="EMBL" id="XBY45401.1"/>
    </source>
</evidence>
<feature type="transmembrane region" description="Helical" evidence="13">
    <location>
        <begin position="88"/>
        <end position="110"/>
    </location>
</feature>
<evidence type="ECO:0000256" key="13">
    <source>
        <dbReference type="RuleBase" id="RU364091"/>
    </source>
</evidence>
<dbReference type="GO" id="GO:0005886">
    <property type="term" value="C:plasma membrane"/>
    <property type="evidence" value="ECO:0007669"/>
    <property type="project" value="UniProtKB-SubCell"/>
</dbReference>
<accession>A0AAU7XEA3</accession>
<gene>
    <name evidence="13 14" type="primary">flhB</name>
    <name evidence="14" type="ORF">ABS361_03710</name>
</gene>
<dbReference type="InterPro" id="IPR006135">
    <property type="entry name" value="T3SS_substrate_exporter"/>
</dbReference>
<dbReference type="KEGG" id="mflg:ABS361_03710"/>
<keyword evidence="14" id="KW-0966">Cell projection</keyword>
<feature type="transmembrane region" description="Helical" evidence="13">
    <location>
        <begin position="184"/>
        <end position="211"/>
    </location>
</feature>
<reference evidence="14" key="1">
    <citation type="submission" date="2024-06" db="EMBL/GenBank/DDBJ databases">
        <title>Methylostella associata gen. nov., sp. nov., a novel Ancalomicrobiaceae-affiliated facultatively methylotrophic bacteria that feed on methanotrophs of the genus Methylococcus.</title>
        <authorList>
            <person name="Saltykova V."/>
            <person name="Danilova O.V."/>
            <person name="Oshkin I.Y."/>
            <person name="Belova S.E."/>
            <person name="Pimenov N.V."/>
            <person name="Dedysh S.N."/>
        </authorList>
    </citation>
    <scope>NUCLEOTIDE SEQUENCE</scope>
    <source>
        <strain evidence="14">S20</strain>
    </source>
</reference>
<dbReference type="FunFam" id="3.40.1690.10:FF:000001">
    <property type="entry name" value="Flagellar biosynthetic protein FlhB"/>
    <property type="match status" value="1"/>
</dbReference>
<keyword evidence="6 13" id="KW-0812">Transmembrane</keyword>
<keyword evidence="14" id="KW-0282">Flagellum</keyword>
<dbReference type="PANTHER" id="PTHR30531:SF12">
    <property type="entry name" value="FLAGELLAR BIOSYNTHETIC PROTEIN FLHB"/>
    <property type="match status" value="1"/>
</dbReference>
<comment type="function">
    <text evidence="12 13">Required for formation of the rod structure in the basal body of the flagellar apparatus. Together with FliI and FliH, may constitute the export apparatus of flagellin.</text>
</comment>
<dbReference type="Pfam" id="PF01312">
    <property type="entry name" value="Bac_export_2"/>
    <property type="match status" value="1"/>
</dbReference>
<keyword evidence="9 13" id="KW-1133">Transmembrane helix</keyword>
<keyword evidence="8 13" id="KW-0653">Protein transport</keyword>
<dbReference type="PANTHER" id="PTHR30531">
    <property type="entry name" value="FLAGELLAR BIOSYNTHETIC PROTEIN FLHB"/>
    <property type="match status" value="1"/>
</dbReference>
<dbReference type="SUPFAM" id="SSF160544">
    <property type="entry name" value="EscU C-terminal domain-like"/>
    <property type="match status" value="1"/>
</dbReference>
<protein>
    <recommendedName>
        <fullName evidence="3 13">Flagellar biosynthetic protein FlhB</fullName>
    </recommendedName>
</protein>
<evidence type="ECO:0000256" key="5">
    <source>
        <dbReference type="ARBA" id="ARBA00022475"/>
    </source>
</evidence>
<evidence type="ECO:0000256" key="6">
    <source>
        <dbReference type="ARBA" id="ARBA00022692"/>
    </source>
</evidence>
<evidence type="ECO:0000256" key="7">
    <source>
        <dbReference type="ARBA" id="ARBA00022795"/>
    </source>
</evidence>
<organism evidence="14">
    <name type="scientific">Methyloraptor flagellatus</name>
    <dbReference type="NCBI Taxonomy" id="3162530"/>
    <lineage>
        <taxon>Bacteria</taxon>
        <taxon>Pseudomonadati</taxon>
        <taxon>Pseudomonadota</taxon>
        <taxon>Alphaproteobacteria</taxon>
        <taxon>Hyphomicrobiales</taxon>
        <taxon>Ancalomicrobiaceae</taxon>
        <taxon>Methyloraptor</taxon>
    </lineage>
</organism>
<name>A0AAU7XEA3_9HYPH</name>
<comment type="similarity">
    <text evidence="2 13">Belongs to the type III secretion exporter family.</text>
</comment>
<dbReference type="InterPro" id="IPR006136">
    <property type="entry name" value="FlhB"/>
</dbReference>
<dbReference type="InterPro" id="IPR029025">
    <property type="entry name" value="T3SS_substrate_exporter_C"/>
</dbReference>
<evidence type="ECO:0000256" key="12">
    <source>
        <dbReference type="ARBA" id="ARBA00025078"/>
    </source>
</evidence>
<keyword evidence="14" id="KW-0969">Cilium</keyword>
<dbReference type="GO" id="GO:0009306">
    <property type="term" value="P:protein secretion"/>
    <property type="evidence" value="ECO:0007669"/>
    <property type="project" value="InterPro"/>
</dbReference>
<dbReference type="Gene3D" id="6.10.250.2080">
    <property type="match status" value="1"/>
</dbReference>